<dbReference type="OrthoDB" id="6280013at2759"/>
<name>A0A8S9Z7U3_9TREM</name>
<accession>A0A8S9Z7U3</accession>
<evidence type="ECO:0000256" key="1">
    <source>
        <dbReference type="SAM" id="MobiDB-lite"/>
    </source>
</evidence>
<comment type="caution">
    <text evidence="2">The sequence shown here is derived from an EMBL/GenBank/DDBJ whole genome shotgun (WGS) entry which is preliminary data.</text>
</comment>
<sequence length="105" mass="11739">MEAGHTRTQSTSTPPAPEKFRVGDNFRRGKFQLEKYVLLFTRTEGARVVSTLPDGGALAIAIDESILQGDITEGTLRRSCECFITNPHRLDVCRQFHGRIQHPGE</sequence>
<evidence type="ECO:0000313" key="2">
    <source>
        <dbReference type="EMBL" id="KAF7259818.1"/>
    </source>
</evidence>
<proteinExistence type="predicted"/>
<keyword evidence="3" id="KW-1185">Reference proteome</keyword>
<evidence type="ECO:0000313" key="3">
    <source>
        <dbReference type="Proteomes" id="UP000822476"/>
    </source>
</evidence>
<dbReference type="Proteomes" id="UP000822476">
    <property type="component" value="Unassembled WGS sequence"/>
</dbReference>
<dbReference type="EMBL" id="JTDE01001023">
    <property type="protein sequence ID" value="KAF7259818.1"/>
    <property type="molecule type" value="Genomic_DNA"/>
</dbReference>
<protein>
    <submittedName>
        <fullName evidence="2">Uncharacterized protein</fullName>
    </submittedName>
</protein>
<gene>
    <name evidence="2" type="ORF">EG68_02561</name>
</gene>
<feature type="compositionally biased region" description="Polar residues" evidence="1">
    <location>
        <begin position="1"/>
        <end position="13"/>
    </location>
</feature>
<dbReference type="AlphaFoldDB" id="A0A8S9Z7U3"/>
<organism evidence="2 3">
    <name type="scientific">Paragonimus skrjabini miyazakii</name>
    <dbReference type="NCBI Taxonomy" id="59628"/>
    <lineage>
        <taxon>Eukaryota</taxon>
        <taxon>Metazoa</taxon>
        <taxon>Spiralia</taxon>
        <taxon>Lophotrochozoa</taxon>
        <taxon>Platyhelminthes</taxon>
        <taxon>Trematoda</taxon>
        <taxon>Digenea</taxon>
        <taxon>Plagiorchiida</taxon>
        <taxon>Troglotremata</taxon>
        <taxon>Troglotrematidae</taxon>
        <taxon>Paragonimus</taxon>
    </lineage>
</organism>
<feature type="region of interest" description="Disordered" evidence="1">
    <location>
        <begin position="1"/>
        <end position="22"/>
    </location>
</feature>
<reference evidence="2" key="1">
    <citation type="submission" date="2019-07" db="EMBL/GenBank/DDBJ databases">
        <title>Annotation for the trematode Paragonimus miyazaki's.</title>
        <authorList>
            <person name="Choi Y.-J."/>
        </authorList>
    </citation>
    <scope>NUCLEOTIDE SEQUENCE</scope>
    <source>
        <strain evidence="2">Japan</strain>
    </source>
</reference>